<keyword evidence="4" id="KW-1185">Reference proteome</keyword>
<evidence type="ECO:0000313" key="2">
    <source>
        <dbReference type="EMBL" id="QEN00186.1"/>
    </source>
</evidence>
<protein>
    <submittedName>
        <fullName evidence="1">Phage protein gp47/JayE</fullName>
    </submittedName>
</protein>
<evidence type="ECO:0000313" key="4">
    <source>
        <dbReference type="Proteomes" id="UP001549111"/>
    </source>
</evidence>
<dbReference type="EMBL" id="CP035708">
    <property type="protein sequence ID" value="QEN00186.1"/>
    <property type="molecule type" value="Genomic_DNA"/>
</dbReference>
<evidence type="ECO:0000313" key="1">
    <source>
        <dbReference type="EMBL" id="MET3604225.1"/>
    </source>
</evidence>
<accession>A0A5C1PZV6</accession>
<dbReference type="Proteomes" id="UP000323522">
    <property type="component" value="Chromosome"/>
</dbReference>
<gene>
    <name evidence="1" type="ORF">ABIC99_002039</name>
    <name evidence="2" type="ORF">EWH46_04900</name>
</gene>
<sequence length="120" mass="13334">MNSSRHTPPPAPNALSPEALMGRLEREIALLEHALRLQDHARIEPQARRLHELLACTMDTLTPAARQGRLSTAMRDRLSQASGRVREALARLQRSRAPVDRAVAVLAGEEQDPVRRSYSA</sequence>
<dbReference type="EMBL" id="JBEPLS010000006">
    <property type="protein sequence ID" value="MET3604225.1"/>
    <property type="molecule type" value="Genomic_DNA"/>
</dbReference>
<reference evidence="1 4" key="2">
    <citation type="submission" date="2024-06" db="EMBL/GenBank/DDBJ databases">
        <title>Genomic Encyclopedia of Type Strains, Phase IV (KMG-IV): sequencing the most valuable type-strain genomes for metagenomic binning, comparative biology and taxonomic classification.</title>
        <authorList>
            <person name="Goeker M."/>
        </authorList>
    </citation>
    <scope>NUCLEOTIDE SEQUENCE [LARGE SCALE GENOMIC DNA]</scope>
    <source>
        <strain evidence="1 4">D-501</strain>
    </source>
</reference>
<reference evidence="2 3" key="1">
    <citation type="submission" date="2019-02" db="EMBL/GenBank/DDBJ databases">
        <title>Complete Genome Sequence and Methylome Analysis of Sphaerotilus natans subsp. sulfidivorans D-507.</title>
        <authorList>
            <person name="Fomenkov A."/>
            <person name="Gridneva E."/>
            <person name="Smolyakov D."/>
            <person name="Dubinina G."/>
            <person name="Vincze T."/>
            <person name="Grabovich M."/>
            <person name="Roberts R.J."/>
        </authorList>
    </citation>
    <scope>NUCLEOTIDE SEQUENCE [LARGE SCALE GENOMIC DNA]</scope>
    <source>
        <strain evidence="2 3">D-507</strain>
    </source>
</reference>
<dbReference type="RefSeq" id="WP_149502929.1">
    <property type="nucleotide sequence ID" value="NZ_CP035708.1"/>
</dbReference>
<dbReference type="Proteomes" id="UP001549111">
    <property type="component" value="Unassembled WGS sequence"/>
</dbReference>
<evidence type="ECO:0000313" key="3">
    <source>
        <dbReference type="Proteomes" id="UP000323522"/>
    </source>
</evidence>
<dbReference type="AlphaFoldDB" id="A0A5C1PZV6"/>
<organism evidence="2 3">
    <name type="scientific">Sphaerotilus sulfidivorans</name>
    <dbReference type="NCBI Taxonomy" id="639200"/>
    <lineage>
        <taxon>Bacteria</taxon>
        <taxon>Pseudomonadati</taxon>
        <taxon>Pseudomonadota</taxon>
        <taxon>Betaproteobacteria</taxon>
        <taxon>Burkholderiales</taxon>
        <taxon>Sphaerotilaceae</taxon>
        <taxon>Sphaerotilus</taxon>
    </lineage>
</organism>
<name>A0A5C1PZV6_9BURK</name>
<proteinExistence type="predicted"/>
<dbReference type="KEGG" id="snn:EWH46_04900"/>